<keyword evidence="1" id="KW-0732">Signal</keyword>
<keyword evidence="3" id="KW-1185">Reference proteome</keyword>
<evidence type="ECO:0000256" key="1">
    <source>
        <dbReference type="SAM" id="SignalP"/>
    </source>
</evidence>
<dbReference type="STRING" id="34720.A0A151JV72"/>
<feature type="chain" id="PRO_5007582970" evidence="1">
    <location>
        <begin position="17"/>
        <end position="91"/>
    </location>
</feature>
<protein>
    <submittedName>
        <fullName evidence="2">Multidrug resistance-associated protein 4</fullName>
    </submittedName>
</protein>
<name>A0A151JV72_9HYME</name>
<sequence>ALWIFFTSLVMQNILFEQVTNKSLYEEMITSYLYYECGDEREINLSDGQLAKINLAHAIYKGNKGDTYMLNDHLFMDYVSRHLVDKCICSI</sequence>
<organism evidence="2 3">
    <name type="scientific">Trachymyrmex septentrionalis</name>
    <dbReference type="NCBI Taxonomy" id="34720"/>
    <lineage>
        <taxon>Eukaryota</taxon>
        <taxon>Metazoa</taxon>
        <taxon>Ecdysozoa</taxon>
        <taxon>Arthropoda</taxon>
        <taxon>Hexapoda</taxon>
        <taxon>Insecta</taxon>
        <taxon>Pterygota</taxon>
        <taxon>Neoptera</taxon>
        <taxon>Endopterygota</taxon>
        <taxon>Hymenoptera</taxon>
        <taxon>Apocrita</taxon>
        <taxon>Aculeata</taxon>
        <taxon>Formicoidea</taxon>
        <taxon>Formicidae</taxon>
        <taxon>Myrmicinae</taxon>
        <taxon>Trachymyrmex</taxon>
    </lineage>
</organism>
<proteinExistence type="predicted"/>
<reference evidence="2 3" key="1">
    <citation type="submission" date="2016-03" db="EMBL/GenBank/DDBJ databases">
        <title>Trachymyrmex septentrionalis WGS genome.</title>
        <authorList>
            <person name="Nygaard S."/>
            <person name="Hu H."/>
            <person name="Boomsma J."/>
            <person name="Zhang G."/>
        </authorList>
    </citation>
    <scope>NUCLEOTIDE SEQUENCE [LARGE SCALE GENOMIC DNA]</scope>
    <source>
        <strain evidence="2">Tsep2-gDNA-1</strain>
        <tissue evidence="2">Whole body</tissue>
    </source>
</reference>
<accession>A0A151JV72</accession>
<feature type="signal peptide" evidence="1">
    <location>
        <begin position="1"/>
        <end position="16"/>
    </location>
</feature>
<evidence type="ECO:0000313" key="3">
    <source>
        <dbReference type="Proteomes" id="UP000078541"/>
    </source>
</evidence>
<dbReference type="Proteomes" id="UP000078541">
    <property type="component" value="Unassembled WGS sequence"/>
</dbReference>
<gene>
    <name evidence="2" type="ORF">ALC56_08280</name>
</gene>
<feature type="non-terminal residue" evidence="2">
    <location>
        <position position="1"/>
    </location>
</feature>
<evidence type="ECO:0000313" key="2">
    <source>
        <dbReference type="EMBL" id="KYN37376.1"/>
    </source>
</evidence>
<dbReference type="EMBL" id="KQ981713">
    <property type="protein sequence ID" value="KYN37376.1"/>
    <property type="molecule type" value="Genomic_DNA"/>
</dbReference>
<dbReference type="AlphaFoldDB" id="A0A151JV72"/>